<dbReference type="PANTHER" id="PTHR33524">
    <property type="entry name" value="C5ORF35"/>
    <property type="match status" value="1"/>
</dbReference>
<comment type="caution">
    <text evidence="2">The sequence shown here is derived from an EMBL/GenBank/DDBJ whole genome shotgun (WGS) entry which is preliminary data.</text>
</comment>
<gene>
    <name evidence="2" type="ORF">HJC23_010452</name>
</gene>
<evidence type="ECO:0000313" key="3">
    <source>
        <dbReference type="Proteomes" id="UP001516023"/>
    </source>
</evidence>
<accession>A0ABD3QIC8</accession>
<dbReference type="InterPro" id="IPR040415">
    <property type="entry name" value="SETD9"/>
</dbReference>
<dbReference type="AlphaFoldDB" id="A0ABD3QIC8"/>
<dbReference type="Proteomes" id="UP001516023">
    <property type="component" value="Unassembled WGS sequence"/>
</dbReference>
<organism evidence="2 3">
    <name type="scientific">Cyclotella cryptica</name>
    <dbReference type="NCBI Taxonomy" id="29204"/>
    <lineage>
        <taxon>Eukaryota</taxon>
        <taxon>Sar</taxon>
        <taxon>Stramenopiles</taxon>
        <taxon>Ochrophyta</taxon>
        <taxon>Bacillariophyta</taxon>
        <taxon>Coscinodiscophyceae</taxon>
        <taxon>Thalassiosirophycidae</taxon>
        <taxon>Stephanodiscales</taxon>
        <taxon>Stephanodiscaceae</taxon>
        <taxon>Cyclotella</taxon>
    </lineage>
</organism>
<keyword evidence="3" id="KW-1185">Reference proteome</keyword>
<feature type="region of interest" description="Disordered" evidence="1">
    <location>
        <begin position="72"/>
        <end position="96"/>
    </location>
</feature>
<evidence type="ECO:0000313" key="2">
    <source>
        <dbReference type="EMBL" id="KAL3799802.1"/>
    </source>
</evidence>
<evidence type="ECO:0000256" key="1">
    <source>
        <dbReference type="SAM" id="MobiDB-lite"/>
    </source>
</evidence>
<sequence>MLSVPQPWHRHFHTLRRHIAYDRHLSTARCNSFHIRHGATGRFATFVIPSPTTPPITTKYIHRKPLQQCTFSTQDKSTTTAISSSSQTTPPPTKKRGVFASLRHFLRTIFGANESSPRGMQERQDAYFVLLALEHNKLRLRWQSEQRRQRVVAEDDSTTSLMQDNDRIDNWIVEESKEHITSLLDRAASNLDGESSGIHDLSLGKLRREVQARMGDPIIRLLYVARLAEEEFRRTNDAVVMGSEDEDDYVFHLDRVADYKQVLWREYENVHRKMKEGEAGSAEGESGGSILSSQKRQFYRIKKGAIERLFDYYDWWPPEHDSNEEFTELNDGEQDEFGFRPSQFRSDVIPAMRYHHSKNLVRSYYARHYGALQNRSSRHVQQQQQQQFSIIALKSTIPNAGRGVYIDGKAIAGTLLAFFPGKIWPKEHLMSASLQTQRNLSENDPRHQLSIRYDDILIDSRRSPYTVVDNMWALGHVVNHPPAPTMIEQMSSGEDPDSSPSTQRHYRGGPNCVTVPIDFTEKMLEQHPELRRYIPNEYELPPQAWAKNAFDTENVIMNGMGIIALRDVQDEELFYDYRLSPDESIEGKGSGQYPKWYHVWDENAMKNRWSTDD</sequence>
<proteinExistence type="predicted"/>
<feature type="compositionally biased region" description="Low complexity" evidence="1">
    <location>
        <begin position="76"/>
        <end position="88"/>
    </location>
</feature>
<dbReference type="PANTHER" id="PTHR33524:SF1">
    <property type="entry name" value="SET DOMAIN-CONTAINING PROTEIN"/>
    <property type="match status" value="1"/>
</dbReference>
<feature type="region of interest" description="Disordered" evidence="1">
    <location>
        <begin position="489"/>
        <end position="511"/>
    </location>
</feature>
<dbReference type="EMBL" id="JABMIG020000036">
    <property type="protein sequence ID" value="KAL3799802.1"/>
    <property type="molecule type" value="Genomic_DNA"/>
</dbReference>
<feature type="compositionally biased region" description="Polar residues" evidence="1">
    <location>
        <begin position="489"/>
        <end position="503"/>
    </location>
</feature>
<protein>
    <recommendedName>
        <fullName evidence="4">SET domain-containing protein</fullName>
    </recommendedName>
</protein>
<evidence type="ECO:0008006" key="4">
    <source>
        <dbReference type="Google" id="ProtNLM"/>
    </source>
</evidence>
<dbReference type="InterPro" id="IPR046341">
    <property type="entry name" value="SET_dom_sf"/>
</dbReference>
<dbReference type="Gene3D" id="2.170.270.10">
    <property type="entry name" value="SET domain"/>
    <property type="match status" value="1"/>
</dbReference>
<name>A0ABD3QIC8_9STRA</name>
<reference evidence="2 3" key="1">
    <citation type="journal article" date="2020" name="G3 (Bethesda)">
        <title>Improved Reference Genome for Cyclotella cryptica CCMP332, a Model for Cell Wall Morphogenesis, Salinity Adaptation, and Lipid Production in Diatoms (Bacillariophyta).</title>
        <authorList>
            <person name="Roberts W.R."/>
            <person name="Downey K.M."/>
            <person name="Ruck E.C."/>
            <person name="Traller J.C."/>
            <person name="Alverson A.J."/>
        </authorList>
    </citation>
    <scope>NUCLEOTIDE SEQUENCE [LARGE SCALE GENOMIC DNA]</scope>
    <source>
        <strain evidence="2 3">CCMP332</strain>
    </source>
</reference>